<dbReference type="GO" id="GO:0005506">
    <property type="term" value="F:iron ion binding"/>
    <property type="evidence" value="ECO:0007669"/>
    <property type="project" value="UniProtKB-UniRule"/>
</dbReference>
<keyword evidence="6 7" id="KW-0408">Iron</keyword>
<proteinExistence type="inferred from homology"/>
<feature type="binding site" evidence="7">
    <location>
        <position position="335"/>
    </location>
    <ligand>
        <name>N-formimidoyl-L-glutamate</name>
        <dbReference type="ChEBI" id="CHEBI:58928"/>
    </ligand>
</feature>
<evidence type="ECO:0000256" key="2">
    <source>
        <dbReference type="ARBA" id="ARBA00022723"/>
    </source>
</evidence>
<dbReference type="Gene3D" id="2.30.40.10">
    <property type="entry name" value="Urease, subunit C, domain 1"/>
    <property type="match status" value="1"/>
</dbReference>
<dbReference type="InterPro" id="IPR032466">
    <property type="entry name" value="Metal_Hydrolase"/>
</dbReference>
<dbReference type="NCBIfam" id="TIGR01224">
    <property type="entry name" value="hutI"/>
    <property type="match status" value="1"/>
</dbReference>
<comment type="function">
    <text evidence="7">Catalyzes the hydrolytic cleavage of the carbon-nitrogen bond in imidazolone-5-propanoate to yield N-formimidoyl-L-glutamate. It is the third step in the universal histidine degradation pathway.</text>
</comment>
<comment type="pathway">
    <text evidence="7">Amino-acid degradation; L-histidine degradation into L-glutamate; N-formimidoyl-L-glutamate from L-histidine: step 3/3.</text>
</comment>
<feature type="binding site" evidence="7">
    <location>
        <position position="161"/>
    </location>
    <ligand>
        <name>4-imidazolone-5-propanoate</name>
        <dbReference type="ChEBI" id="CHEBI:77893"/>
    </ligand>
</feature>
<evidence type="ECO:0000256" key="6">
    <source>
        <dbReference type="ARBA" id="ARBA00023004"/>
    </source>
</evidence>
<feature type="binding site" evidence="7">
    <location>
        <position position="91"/>
    </location>
    <ligand>
        <name>Fe(3+)</name>
        <dbReference type="ChEBI" id="CHEBI:29034"/>
    </ligand>
</feature>
<evidence type="ECO:0000256" key="5">
    <source>
        <dbReference type="ARBA" id="ARBA00022833"/>
    </source>
</evidence>
<evidence type="ECO:0000313" key="9">
    <source>
        <dbReference type="EMBL" id="ABF40052.1"/>
    </source>
</evidence>
<comment type="catalytic activity">
    <reaction evidence="7">
        <text>4-imidazolone-5-propanoate + H2O = N-formimidoyl-L-glutamate</text>
        <dbReference type="Rhea" id="RHEA:23660"/>
        <dbReference type="ChEBI" id="CHEBI:15377"/>
        <dbReference type="ChEBI" id="CHEBI:58928"/>
        <dbReference type="ChEBI" id="CHEBI:77893"/>
        <dbReference type="EC" id="3.5.2.7"/>
    </reaction>
</comment>
<dbReference type="AlphaFoldDB" id="Q1ISU8"/>
<feature type="binding site" evidence="7">
    <location>
        <position position="259"/>
    </location>
    <ligand>
        <name>Zn(2+)</name>
        <dbReference type="ChEBI" id="CHEBI:29105"/>
    </ligand>
</feature>
<feature type="binding site" evidence="7">
    <location>
        <position position="333"/>
    </location>
    <ligand>
        <name>Zn(2+)</name>
        <dbReference type="ChEBI" id="CHEBI:29105"/>
    </ligand>
</feature>
<feature type="domain" description="Amidohydrolase-related" evidence="8">
    <location>
        <begin position="80"/>
        <end position="418"/>
    </location>
</feature>
<feature type="binding site" evidence="7">
    <location>
        <position position="161"/>
    </location>
    <ligand>
        <name>N-formimidoyl-L-glutamate</name>
        <dbReference type="ChEBI" id="CHEBI:58928"/>
    </ligand>
</feature>
<keyword evidence="4 7" id="KW-0369">Histidine metabolism</keyword>
<feature type="binding site" evidence="7">
    <location>
        <position position="89"/>
    </location>
    <ligand>
        <name>Zn(2+)</name>
        <dbReference type="ChEBI" id="CHEBI:29105"/>
    </ligand>
</feature>
<comment type="subcellular location">
    <subcellularLocation>
        <location evidence="7">Cytoplasm</location>
    </subcellularLocation>
</comment>
<dbReference type="eggNOG" id="COG1228">
    <property type="taxonomic scope" value="Bacteria"/>
</dbReference>
<organism evidence="9 10">
    <name type="scientific">Koribacter versatilis (strain Ellin345)</name>
    <dbReference type="NCBI Taxonomy" id="204669"/>
    <lineage>
        <taxon>Bacteria</taxon>
        <taxon>Pseudomonadati</taxon>
        <taxon>Acidobacteriota</taxon>
        <taxon>Terriglobia</taxon>
        <taxon>Terriglobales</taxon>
        <taxon>Candidatus Korobacteraceae</taxon>
        <taxon>Candidatus Korobacter</taxon>
    </lineage>
</organism>
<dbReference type="GO" id="GO:0019556">
    <property type="term" value="P:L-histidine catabolic process to glutamate and formamide"/>
    <property type="evidence" value="ECO:0007669"/>
    <property type="project" value="UniProtKB-UniRule"/>
</dbReference>
<keyword evidence="7" id="KW-0963">Cytoplasm</keyword>
<dbReference type="InterPro" id="IPR011059">
    <property type="entry name" value="Metal-dep_hydrolase_composite"/>
</dbReference>
<dbReference type="InterPro" id="IPR005920">
    <property type="entry name" value="HutI"/>
</dbReference>
<dbReference type="HOGENOM" id="CLU_041647_0_1_0"/>
<dbReference type="Proteomes" id="UP000002432">
    <property type="component" value="Chromosome"/>
</dbReference>
<dbReference type="Gene3D" id="3.20.20.140">
    <property type="entry name" value="Metal-dependent hydrolases"/>
    <property type="match status" value="1"/>
</dbReference>
<dbReference type="GO" id="GO:0019557">
    <property type="term" value="P:L-histidine catabolic process to glutamate and formate"/>
    <property type="evidence" value="ECO:0007669"/>
    <property type="project" value="UniProtKB-UniPathway"/>
</dbReference>
<keyword evidence="10" id="KW-1185">Reference proteome</keyword>
<feature type="binding site" evidence="7">
    <location>
        <position position="91"/>
    </location>
    <ligand>
        <name>Zn(2+)</name>
        <dbReference type="ChEBI" id="CHEBI:29105"/>
    </ligand>
</feature>
<feature type="binding site" evidence="7">
    <location>
        <position position="194"/>
    </location>
    <ligand>
        <name>4-imidazolone-5-propanoate</name>
        <dbReference type="ChEBI" id="CHEBI:77893"/>
    </ligand>
</feature>
<evidence type="ECO:0000256" key="7">
    <source>
        <dbReference type="HAMAP-Rule" id="MF_00372"/>
    </source>
</evidence>
<dbReference type="SUPFAM" id="SSF51556">
    <property type="entry name" value="Metallo-dependent hydrolases"/>
    <property type="match status" value="1"/>
</dbReference>
<feature type="binding site" evidence="7">
    <location>
        <position position="89"/>
    </location>
    <ligand>
        <name>Fe(3+)</name>
        <dbReference type="ChEBI" id="CHEBI:29034"/>
    </ligand>
</feature>
<evidence type="ECO:0000313" key="10">
    <source>
        <dbReference type="Proteomes" id="UP000002432"/>
    </source>
</evidence>
<sequence>MPKDSAILLRDIRQLLTLRSPSAKVGPRRGKELSELGVIENGAVLVRDGEFVAVGTTREVLRIAKREAKKVQEISCRDQVVLPGFVDSHTHPVFAAPRLIDFEKRITGANYEQIAEAGGGIRSSIRGVRESSRSVLTAKVLGAFEEMAAHGTTTIEAKSGYGLDFDSEIKSLEAIRSAARKFGGTVIATLLGAHTVPPEHRAKPEKYVRIICEEMIPTAARKKLAKYVDVFCERGAFTPEQSERILRTARDHGLEVRAHVNQLTEVGLERFDQFAPASYDHMDKVSAGDIQRLSKADMIATLLPAANYFLGLSEYPPARKLIDAGVAVALATDYNPGTAPTASMPFVLSAACTHMKLSPAEAIVAGTFNGACALRLQGSKGSIEPGKDADLAIFDADNYREVPYWFGVNRCSATMLNGSFFLPANHSKV</sequence>
<dbReference type="GO" id="GO:0005737">
    <property type="term" value="C:cytoplasm"/>
    <property type="evidence" value="ECO:0007669"/>
    <property type="project" value="UniProtKB-SubCell"/>
</dbReference>
<dbReference type="OrthoDB" id="9776455at2"/>
<feature type="binding site" evidence="7">
    <location>
        <position position="262"/>
    </location>
    <ligand>
        <name>4-imidazolone-5-propanoate</name>
        <dbReference type="ChEBI" id="CHEBI:77893"/>
    </ligand>
</feature>
<dbReference type="RefSeq" id="WP_011521854.1">
    <property type="nucleotide sequence ID" value="NC_008009.1"/>
</dbReference>
<feature type="binding site" evidence="7">
    <location>
        <position position="259"/>
    </location>
    <ligand>
        <name>Fe(3+)</name>
        <dbReference type="ChEBI" id="CHEBI:29034"/>
    </ligand>
</feature>
<gene>
    <name evidence="7" type="primary">hutI</name>
    <name evidence="9" type="ordered locus">Acid345_1049</name>
</gene>
<dbReference type="HAMAP" id="MF_00372">
    <property type="entry name" value="HutI"/>
    <property type="match status" value="1"/>
</dbReference>
<dbReference type="GO" id="GO:0050480">
    <property type="term" value="F:imidazolonepropionase activity"/>
    <property type="evidence" value="ECO:0007669"/>
    <property type="project" value="UniProtKB-UniRule"/>
</dbReference>
<evidence type="ECO:0000256" key="4">
    <source>
        <dbReference type="ARBA" id="ARBA00022808"/>
    </source>
</evidence>
<comment type="cofactor">
    <cofactor evidence="7">
        <name>Zn(2+)</name>
        <dbReference type="ChEBI" id="CHEBI:29105"/>
    </cofactor>
    <cofactor evidence="7">
        <name>Fe(3+)</name>
        <dbReference type="ChEBI" id="CHEBI:29034"/>
    </cofactor>
    <text evidence="7">Binds 1 zinc or iron ion per subunit.</text>
</comment>
<comment type="similarity">
    <text evidence="7">Belongs to the metallo-dependent hydrolases superfamily. HutI family.</text>
</comment>
<dbReference type="KEGG" id="aba:Acid345_1049"/>
<keyword evidence="2 7" id="KW-0479">Metal-binding</keyword>
<dbReference type="EC" id="3.5.2.7" evidence="1 7"/>
<dbReference type="PANTHER" id="PTHR42752">
    <property type="entry name" value="IMIDAZOLONEPROPIONASE"/>
    <property type="match status" value="1"/>
</dbReference>
<dbReference type="GO" id="GO:0008270">
    <property type="term" value="F:zinc ion binding"/>
    <property type="evidence" value="ECO:0007669"/>
    <property type="project" value="UniProtKB-UniRule"/>
</dbReference>
<protein>
    <recommendedName>
        <fullName evidence="1 7">Imidazolonepropionase</fullName>
        <ecNumber evidence="1 7">3.5.2.7</ecNumber>
    </recommendedName>
    <alternativeName>
        <fullName evidence="7">Imidazolone-5-propionate hydrolase</fullName>
    </alternativeName>
</protein>
<dbReference type="Pfam" id="PF01979">
    <property type="entry name" value="Amidohydro_1"/>
    <property type="match status" value="1"/>
</dbReference>
<accession>Q1ISU8</accession>
<feature type="binding site" evidence="7">
    <location>
        <position position="98"/>
    </location>
    <ligand>
        <name>4-imidazolone-5-propanoate</name>
        <dbReference type="ChEBI" id="CHEBI:77893"/>
    </ligand>
</feature>
<dbReference type="STRING" id="204669.Acid345_1049"/>
<dbReference type="SUPFAM" id="SSF51338">
    <property type="entry name" value="Composite domain of metallo-dependent hydrolases"/>
    <property type="match status" value="1"/>
</dbReference>
<feature type="binding site" evidence="7">
    <location>
        <position position="337"/>
    </location>
    <ligand>
        <name>N-formimidoyl-L-glutamate</name>
        <dbReference type="ChEBI" id="CHEBI:58928"/>
    </ligand>
</feature>
<dbReference type="EMBL" id="CP000360">
    <property type="protein sequence ID" value="ABF40052.1"/>
    <property type="molecule type" value="Genomic_DNA"/>
</dbReference>
<dbReference type="EnsemblBacteria" id="ABF40052">
    <property type="protein sequence ID" value="ABF40052"/>
    <property type="gene ID" value="Acid345_1049"/>
</dbReference>
<feature type="binding site" evidence="7">
    <location>
        <position position="333"/>
    </location>
    <ligand>
        <name>Fe(3+)</name>
        <dbReference type="ChEBI" id="CHEBI:29034"/>
    </ligand>
</feature>
<keyword evidence="3 7" id="KW-0378">Hydrolase</keyword>
<name>Q1ISU8_KORVE</name>
<dbReference type="PANTHER" id="PTHR42752:SF1">
    <property type="entry name" value="IMIDAZOLONEPROPIONASE-RELATED"/>
    <property type="match status" value="1"/>
</dbReference>
<evidence type="ECO:0000256" key="3">
    <source>
        <dbReference type="ARBA" id="ARBA00022801"/>
    </source>
</evidence>
<evidence type="ECO:0000259" key="8">
    <source>
        <dbReference type="Pfam" id="PF01979"/>
    </source>
</evidence>
<keyword evidence="5 7" id="KW-0862">Zinc</keyword>
<dbReference type="UniPathway" id="UPA00379">
    <property type="reaction ID" value="UER00551"/>
</dbReference>
<feature type="binding site" evidence="7">
    <location>
        <position position="338"/>
    </location>
    <ligand>
        <name>4-imidazolone-5-propanoate</name>
        <dbReference type="ChEBI" id="CHEBI:77893"/>
    </ligand>
</feature>
<dbReference type="InterPro" id="IPR006680">
    <property type="entry name" value="Amidohydro-rel"/>
</dbReference>
<evidence type="ECO:0000256" key="1">
    <source>
        <dbReference type="ARBA" id="ARBA00012864"/>
    </source>
</evidence>
<reference evidence="9 10" key="1">
    <citation type="journal article" date="2009" name="Appl. Environ. Microbiol.">
        <title>Three genomes from the phylum Acidobacteria provide insight into the lifestyles of these microorganisms in soils.</title>
        <authorList>
            <person name="Ward N.L."/>
            <person name="Challacombe J.F."/>
            <person name="Janssen P.H."/>
            <person name="Henrissat B."/>
            <person name="Coutinho P.M."/>
            <person name="Wu M."/>
            <person name="Xie G."/>
            <person name="Haft D.H."/>
            <person name="Sait M."/>
            <person name="Badger J."/>
            <person name="Barabote R.D."/>
            <person name="Bradley B."/>
            <person name="Brettin T.S."/>
            <person name="Brinkac L.M."/>
            <person name="Bruce D."/>
            <person name="Creasy T."/>
            <person name="Daugherty S.C."/>
            <person name="Davidsen T.M."/>
            <person name="DeBoy R.T."/>
            <person name="Detter J.C."/>
            <person name="Dodson R.J."/>
            <person name="Durkin A.S."/>
            <person name="Ganapathy A."/>
            <person name="Gwinn-Giglio M."/>
            <person name="Han C.S."/>
            <person name="Khouri H."/>
            <person name="Kiss H."/>
            <person name="Kothari S.P."/>
            <person name="Madupu R."/>
            <person name="Nelson K.E."/>
            <person name="Nelson W.C."/>
            <person name="Paulsen I."/>
            <person name="Penn K."/>
            <person name="Ren Q."/>
            <person name="Rosovitz M.J."/>
            <person name="Selengut J.D."/>
            <person name="Shrivastava S."/>
            <person name="Sullivan S.A."/>
            <person name="Tapia R."/>
            <person name="Thompson L.S."/>
            <person name="Watkins K.L."/>
            <person name="Yang Q."/>
            <person name="Yu C."/>
            <person name="Zafar N."/>
            <person name="Zhou L."/>
            <person name="Kuske C.R."/>
        </authorList>
    </citation>
    <scope>NUCLEOTIDE SEQUENCE [LARGE SCALE GENOMIC DNA]</scope>
    <source>
        <strain evidence="9 10">Ellin345</strain>
    </source>
</reference>